<dbReference type="Gene3D" id="2.40.280.10">
    <property type="match status" value="1"/>
</dbReference>
<keyword evidence="6" id="KW-1185">Reference proteome</keyword>
<dbReference type="Pfam" id="PF01668">
    <property type="entry name" value="SmpB"/>
    <property type="match status" value="1"/>
</dbReference>
<protein>
    <recommendedName>
        <fullName evidence="3">SsrA-binding protein</fullName>
    </recommendedName>
    <alternativeName>
        <fullName evidence="3">Small protein B</fullName>
    </alternativeName>
</protein>
<dbReference type="SUPFAM" id="SSF74982">
    <property type="entry name" value="Small protein B (SmpB)"/>
    <property type="match status" value="1"/>
</dbReference>
<keyword evidence="1 3" id="KW-0963">Cytoplasm</keyword>
<dbReference type="PANTHER" id="PTHR30308">
    <property type="entry name" value="TMRNA-BINDING COMPONENT OF TRANS-TRANSLATION TAGGING COMPLEX"/>
    <property type="match status" value="1"/>
</dbReference>
<dbReference type="RefSeq" id="WP_394825637.1">
    <property type="nucleotide sequence ID" value="NZ_CP089984.1"/>
</dbReference>
<organism evidence="5 6">
    <name type="scientific">Pendulispora albinea</name>
    <dbReference type="NCBI Taxonomy" id="2741071"/>
    <lineage>
        <taxon>Bacteria</taxon>
        <taxon>Pseudomonadati</taxon>
        <taxon>Myxococcota</taxon>
        <taxon>Myxococcia</taxon>
        <taxon>Myxococcales</taxon>
        <taxon>Sorangiineae</taxon>
        <taxon>Pendulisporaceae</taxon>
        <taxon>Pendulispora</taxon>
    </lineage>
</organism>
<dbReference type="Proteomes" id="UP001370348">
    <property type="component" value="Chromosome"/>
</dbReference>
<sequence>MSRRSRKDAQTYIAQNRAATFHYEISERYEAGIVLRGSEVKSLREGRAHLTEAYAAVEDGELWLRQMHIASYFAARAFPHAEKGARKLLLRAKEIRHLERAVSREGYTLVPLNLYFKDGWVKLTLGLGRGKKAHDKRAALAERTENREALEAVRKSSAPRARVTSTYRP</sequence>
<dbReference type="InterPro" id="IPR000037">
    <property type="entry name" value="SsrA-bd_prot"/>
</dbReference>
<comment type="function">
    <text evidence="3">Required for rescue of stalled ribosomes mediated by trans-translation. Binds to transfer-messenger RNA (tmRNA), required for stable association of tmRNA with ribosomes. tmRNA and SmpB together mimic tRNA shape, replacing the anticodon stem-loop with SmpB. tmRNA is encoded by the ssrA gene; the 2 termini fold to resemble tRNA(Ala) and it encodes a 'tag peptide', a short internal open reading frame. During trans-translation Ala-aminoacylated tmRNA acts like a tRNA, entering the A-site of stalled ribosomes, displacing the stalled mRNA. The ribosome then switches to translate the ORF on the tmRNA; the nascent peptide is terminated with the 'tag peptide' encoded by the tmRNA and targeted for degradation. The ribosome is freed to recommence translation, which seems to be the essential function of trans-translation.</text>
</comment>
<name>A0ABZ2LZ65_9BACT</name>
<evidence type="ECO:0000256" key="2">
    <source>
        <dbReference type="ARBA" id="ARBA00022884"/>
    </source>
</evidence>
<comment type="similarity">
    <text evidence="3">Belongs to the SmpB family.</text>
</comment>
<dbReference type="HAMAP" id="MF_00023">
    <property type="entry name" value="SmpB"/>
    <property type="match status" value="1"/>
</dbReference>
<feature type="region of interest" description="Disordered" evidence="4">
    <location>
        <begin position="149"/>
        <end position="169"/>
    </location>
</feature>
<evidence type="ECO:0000256" key="1">
    <source>
        <dbReference type="ARBA" id="ARBA00022490"/>
    </source>
</evidence>
<dbReference type="InterPro" id="IPR020081">
    <property type="entry name" value="SsrA-bd_prot_CS"/>
</dbReference>
<gene>
    <name evidence="3 5" type="primary">smpB</name>
    <name evidence="5" type="ORF">LZC94_01765</name>
</gene>
<evidence type="ECO:0000256" key="3">
    <source>
        <dbReference type="HAMAP-Rule" id="MF_00023"/>
    </source>
</evidence>
<dbReference type="NCBIfam" id="TIGR00086">
    <property type="entry name" value="smpB"/>
    <property type="match status" value="1"/>
</dbReference>
<dbReference type="PROSITE" id="PS01317">
    <property type="entry name" value="SSRP"/>
    <property type="match status" value="1"/>
</dbReference>
<comment type="subcellular location">
    <subcellularLocation>
        <location evidence="3">Cytoplasm</location>
    </subcellularLocation>
    <text evidence="3">The tmRNA-SmpB complex associates with stalled 70S ribosomes.</text>
</comment>
<accession>A0ABZ2LZ65</accession>
<evidence type="ECO:0000313" key="6">
    <source>
        <dbReference type="Proteomes" id="UP001370348"/>
    </source>
</evidence>
<reference evidence="5 6" key="1">
    <citation type="submission" date="2021-12" db="EMBL/GenBank/DDBJ databases">
        <title>Discovery of the Pendulisporaceae a myxobacterial family with distinct sporulation behavior and unique specialized metabolism.</title>
        <authorList>
            <person name="Garcia R."/>
            <person name="Popoff A."/>
            <person name="Bader C.D."/>
            <person name="Loehr J."/>
            <person name="Walesch S."/>
            <person name="Walt C."/>
            <person name="Boldt J."/>
            <person name="Bunk B."/>
            <person name="Haeckl F.J.F.P.J."/>
            <person name="Gunesch A.P."/>
            <person name="Birkelbach J."/>
            <person name="Nuebel U."/>
            <person name="Pietschmann T."/>
            <person name="Bach T."/>
            <person name="Mueller R."/>
        </authorList>
    </citation>
    <scope>NUCLEOTIDE SEQUENCE [LARGE SCALE GENOMIC DNA]</scope>
    <source>
        <strain evidence="5 6">MSr11954</strain>
    </source>
</reference>
<dbReference type="InterPro" id="IPR023620">
    <property type="entry name" value="SmpB"/>
</dbReference>
<dbReference type="CDD" id="cd09294">
    <property type="entry name" value="SmpB"/>
    <property type="match status" value="1"/>
</dbReference>
<keyword evidence="2 3" id="KW-0694">RNA-binding</keyword>
<evidence type="ECO:0000256" key="4">
    <source>
        <dbReference type="SAM" id="MobiDB-lite"/>
    </source>
</evidence>
<dbReference type="NCBIfam" id="NF003843">
    <property type="entry name" value="PRK05422.1"/>
    <property type="match status" value="1"/>
</dbReference>
<proteinExistence type="inferred from homology"/>
<dbReference type="PANTHER" id="PTHR30308:SF2">
    <property type="entry name" value="SSRA-BINDING PROTEIN"/>
    <property type="match status" value="1"/>
</dbReference>
<evidence type="ECO:0000313" key="5">
    <source>
        <dbReference type="EMBL" id="WXB16007.1"/>
    </source>
</evidence>
<dbReference type="EMBL" id="CP089984">
    <property type="protein sequence ID" value="WXB16007.1"/>
    <property type="molecule type" value="Genomic_DNA"/>
</dbReference>